<reference evidence="18" key="1">
    <citation type="submission" date="2012-01" db="EMBL/GenBank/DDBJ databases">
        <title>The Genome Sequence of Oreochromis niloticus (Nile Tilapia).</title>
        <authorList>
            <consortium name="Broad Institute Genome Assembly Team"/>
            <consortium name="Broad Institute Sequencing Platform"/>
            <person name="Di Palma F."/>
            <person name="Johnson J."/>
            <person name="Lander E.S."/>
            <person name="Lindblad-Toh K."/>
        </authorList>
    </citation>
    <scope>NUCLEOTIDE SEQUENCE [LARGE SCALE GENOMIC DNA]</scope>
</reference>
<comment type="function">
    <text evidence="12">Component of the FACT complex, a general chromatin factor that acts to reorganize nucleosomes. The FACT complex is involved in multiple processes that require DNA as a template such as mRNA elongation, DNA replication and DNA repair. During transcription elongation the FACT complex acts as a histone chaperone that both destabilizes and restores nucleosomal structure. It facilitates the passage of RNA polymerase II and transcription by promoting the dissociation of one histone H2A-H2B dimer from the nucleosome, then subsequently promotes the reestablishment of the nucleosome following the passage of RNA polymerase II. Binds specifically to double-stranded DNA.</text>
</comment>
<dbReference type="Pfam" id="PF08512">
    <property type="entry name" value="Rttp106-like_middle"/>
    <property type="match status" value="1"/>
</dbReference>
<keyword evidence="9 14" id="KW-0804">Transcription</keyword>
<dbReference type="InterPro" id="IPR024954">
    <property type="entry name" value="SSRP1_DD"/>
</dbReference>
<organism evidence="17 18">
    <name type="scientific">Oreochromis niloticus</name>
    <name type="common">Nile tilapia</name>
    <name type="synonym">Tilapia nilotica</name>
    <dbReference type="NCBI Taxonomy" id="8128"/>
    <lineage>
        <taxon>Eukaryota</taxon>
        <taxon>Metazoa</taxon>
        <taxon>Chordata</taxon>
        <taxon>Craniata</taxon>
        <taxon>Vertebrata</taxon>
        <taxon>Euteleostomi</taxon>
        <taxon>Actinopterygii</taxon>
        <taxon>Neopterygii</taxon>
        <taxon>Teleostei</taxon>
        <taxon>Neoteleostei</taxon>
        <taxon>Acanthomorphata</taxon>
        <taxon>Ovalentaria</taxon>
        <taxon>Cichlomorphae</taxon>
        <taxon>Cichliformes</taxon>
        <taxon>Cichlidae</taxon>
        <taxon>African cichlids</taxon>
        <taxon>Pseudocrenilabrinae</taxon>
        <taxon>Oreochromini</taxon>
        <taxon>Oreochromis</taxon>
    </lineage>
</organism>
<dbReference type="Pfam" id="PF00505">
    <property type="entry name" value="HMG_box"/>
    <property type="match status" value="1"/>
</dbReference>
<dbReference type="CDD" id="cd13231">
    <property type="entry name" value="PH2_SSRP1-like"/>
    <property type="match status" value="1"/>
</dbReference>
<dbReference type="Pfam" id="PF03531">
    <property type="entry name" value="SSrecog"/>
    <property type="match status" value="1"/>
</dbReference>
<evidence type="ECO:0000256" key="14">
    <source>
        <dbReference type="RuleBase" id="RU364013"/>
    </source>
</evidence>
<feature type="region of interest" description="Disordered" evidence="15">
    <location>
        <begin position="444"/>
        <end position="676"/>
    </location>
</feature>
<feature type="compositionally biased region" description="Low complexity" evidence="15">
    <location>
        <begin position="466"/>
        <end position="476"/>
    </location>
</feature>
<evidence type="ECO:0000256" key="12">
    <source>
        <dbReference type="ARBA" id="ARBA00058447"/>
    </source>
</evidence>
<dbReference type="PRINTS" id="PR00887">
    <property type="entry name" value="SSRCOGNITION"/>
</dbReference>
<dbReference type="Pfam" id="PF21103">
    <property type="entry name" value="PH1_SSRP1-like"/>
    <property type="match status" value="1"/>
</dbReference>
<dbReference type="FunFam" id="2.30.29.220:FF:000001">
    <property type="entry name" value="FACT complex subunit SSRP1"/>
    <property type="match status" value="1"/>
</dbReference>
<dbReference type="Pfam" id="PF21092">
    <property type="entry name" value="SSRP1_C"/>
    <property type="match status" value="1"/>
</dbReference>
<dbReference type="InterPro" id="IPR035417">
    <property type="entry name" value="SSRP1/POB3_N"/>
</dbReference>
<keyword evidence="8 13" id="KW-0238">DNA-binding</keyword>
<dbReference type="Pfam" id="PF17292">
    <property type="entry name" value="POB3_N"/>
    <property type="match status" value="1"/>
</dbReference>
<evidence type="ECO:0000256" key="11">
    <source>
        <dbReference type="ARBA" id="ARBA00023242"/>
    </source>
</evidence>
<evidence type="ECO:0000256" key="7">
    <source>
        <dbReference type="ARBA" id="ARBA00023015"/>
    </source>
</evidence>
<keyword evidence="4 14" id="KW-0158">Chromosome</keyword>
<sequence>MSLQNDGRLRFSKQNVVYKSSKTGKVDSIPASELNLAQWRRVCLGHGIKLGTSTGHVYKYDGFRDTDFEKISEFFKANYKVELTEKDMCVKGWNWGTAKFSGPLLSFEVNDNTAFEVPLSNVSQCATGKNEVTLEFHQNDDTEVSLMEVRFYVPPSQSDERQDPVEAFAQNVLSKADVIQATGDAVCIFKELQCLTPRGRYDIRIYPTFLHLHGKTFDYKIPYTTVLRLFLLPHKDQRQMFFVISLDPPIKQGQTRYHFLILLFSKEEDISLTLNMSEEDVERRFEGKLSKFMSGSLYEMVSRVMKALVNRKITVPGNFQGHSGAQCITCSYKASSGLLYPLERGFIYVHKPPVHLRFEEISCVNFARGTTTTRSFDFEIETKQGNQYTFSSIEREEYGKLFDFVNAKKLNIKNRGFKEGMKGKIDEYSDSDDDQHDAYLERMKAEGKIREEGNDSDESDGESGEYDSNASASDSSEGGEESEDESAKKKKAKKAKVVKEKKERKPRKEKKQKDAGGPKRPMSAYMLWLNSSRERIKSENPGISVTEISKKAGEMWRQLSKDEKQEWEAKAGEAKKQYDKAKKEYKESGGATSSPRKESKKSGAKKDDKKRKSAGADKDRERGGNDSFKSREFIETSEESSSDSDHKSKSKRKKESDDEEEEEAVSTPASSEEESD</sequence>
<dbReference type="Proteomes" id="UP000005207">
    <property type="component" value="Linkage group LG2"/>
</dbReference>
<gene>
    <name evidence="17" type="primary">SSRP1</name>
    <name evidence="17" type="synonym">ssrp1a</name>
</gene>
<evidence type="ECO:0000256" key="1">
    <source>
        <dbReference type="ARBA" id="ARBA00004604"/>
    </source>
</evidence>
<keyword evidence="11 13" id="KW-0539">Nucleus</keyword>
<dbReference type="FunFam" id="2.30.29.150:FF:000001">
    <property type="entry name" value="Fact complex subunit ssrp1"/>
    <property type="match status" value="1"/>
</dbReference>
<evidence type="ECO:0000256" key="2">
    <source>
        <dbReference type="ARBA" id="ARBA00010060"/>
    </source>
</evidence>
<dbReference type="InterPro" id="IPR013719">
    <property type="entry name" value="RTT106/SPT16-like_middle_dom"/>
</dbReference>
<dbReference type="Gene3D" id="1.10.30.10">
    <property type="entry name" value="High mobility group box domain"/>
    <property type="match status" value="1"/>
</dbReference>
<dbReference type="PROSITE" id="PS50118">
    <property type="entry name" value="HMG_BOX_2"/>
    <property type="match status" value="1"/>
</dbReference>
<dbReference type="GO" id="GO:0005730">
    <property type="term" value="C:nucleolus"/>
    <property type="evidence" value="ECO:0007669"/>
    <property type="project" value="UniProtKB-SubCell"/>
</dbReference>
<feature type="domain" description="HMG box" evidence="16">
    <location>
        <begin position="518"/>
        <end position="586"/>
    </location>
</feature>
<comment type="subcellular location">
    <subcellularLocation>
        <location evidence="1">Nucleus</location>
        <location evidence="1">Nucleolus</location>
    </subcellularLocation>
    <subcellularLocation>
        <location evidence="14">Nucleus</location>
    </subcellularLocation>
    <subcellularLocation>
        <location evidence="14">Chromosome</location>
    </subcellularLocation>
</comment>
<dbReference type="InterPro" id="IPR009071">
    <property type="entry name" value="HMG_box_dom"/>
</dbReference>
<dbReference type="FunFam" id="1.10.30.10:FF:000072">
    <property type="entry name" value="FACT complex subunit SSRP1"/>
    <property type="match status" value="1"/>
</dbReference>
<dbReference type="InterPro" id="IPR000969">
    <property type="entry name" value="SSRP1/POB3"/>
</dbReference>
<dbReference type="SMART" id="SM01287">
    <property type="entry name" value="Rtt106"/>
    <property type="match status" value="1"/>
</dbReference>
<reference evidence="17" key="2">
    <citation type="submission" date="2025-08" db="UniProtKB">
        <authorList>
            <consortium name="Ensembl"/>
        </authorList>
    </citation>
    <scope>IDENTIFICATION</scope>
</reference>
<evidence type="ECO:0000256" key="3">
    <source>
        <dbReference type="ARBA" id="ARBA00016104"/>
    </source>
</evidence>
<reference evidence="17" key="3">
    <citation type="submission" date="2025-09" db="UniProtKB">
        <authorList>
            <consortium name="Ensembl"/>
        </authorList>
    </citation>
    <scope>IDENTIFICATION</scope>
</reference>
<dbReference type="InterPro" id="IPR048985">
    <property type="entry name" value="SSRP1_C"/>
</dbReference>
<evidence type="ECO:0000256" key="8">
    <source>
        <dbReference type="ARBA" id="ARBA00023125"/>
    </source>
</evidence>
<dbReference type="FunFam" id="2.30.29.30:FF:000119">
    <property type="entry name" value="FACT complex subunit SSRP1"/>
    <property type="match status" value="1"/>
</dbReference>
<dbReference type="InterPro" id="IPR050454">
    <property type="entry name" value="RTT106/SSRP1_HistChap/FACT"/>
</dbReference>
<dbReference type="InterPro" id="IPR036910">
    <property type="entry name" value="HMG_box_dom_sf"/>
</dbReference>
<dbReference type="SMART" id="SM00398">
    <property type="entry name" value="HMG"/>
    <property type="match status" value="1"/>
</dbReference>
<dbReference type="Gene3D" id="2.30.29.30">
    <property type="entry name" value="Pleckstrin-homology domain (PH domain)/Phosphotyrosine-binding domain (PTB)"/>
    <property type="match status" value="2"/>
</dbReference>
<name>A0A669DU47_ORENI</name>
<keyword evidence="5 14" id="KW-0235">DNA replication</keyword>
<feature type="compositionally biased region" description="Acidic residues" evidence="15">
    <location>
        <begin position="454"/>
        <end position="465"/>
    </location>
</feature>
<evidence type="ECO:0000256" key="15">
    <source>
        <dbReference type="SAM" id="MobiDB-lite"/>
    </source>
</evidence>
<protein>
    <recommendedName>
        <fullName evidence="3 14">FACT complex subunit SSRP1</fullName>
    </recommendedName>
</protein>
<dbReference type="GO" id="GO:1902275">
    <property type="term" value="P:regulation of chromatin organization"/>
    <property type="evidence" value="ECO:0007669"/>
    <property type="project" value="TreeGrafter"/>
</dbReference>
<keyword evidence="18" id="KW-1185">Reference proteome</keyword>
<proteinExistence type="inferred from homology"/>
<dbReference type="GO" id="GO:0042393">
    <property type="term" value="F:histone binding"/>
    <property type="evidence" value="ECO:0007669"/>
    <property type="project" value="TreeGrafter"/>
</dbReference>
<dbReference type="FunFam" id="2.30.29.30:FF:000098">
    <property type="entry name" value="Fact complex subunit ssrp1"/>
    <property type="match status" value="1"/>
</dbReference>
<evidence type="ECO:0000256" key="5">
    <source>
        <dbReference type="ARBA" id="ARBA00022705"/>
    </source>
</evidence>
<dbReference type="SUPFAM" id="SSF50729">
    <property type="entry name" value="PH domain-like"/>
    <property type="match status" value="1"/>
</dbReference>
<evidence type="ECO:0000256" key="6">
    <source>
        <dbReference type="ARBA" id="ARBA00022763"/>
    </source>
</evidence>
<feature type="compositionally biased region" description="Basic and acidic residues" evidence="15">
    <location>
        <begin position="444"/>
        <end position="453"/>
    </location>
</feature>
<dbReference type="GO" id="GO:0006260">
    <property type="term" value="P:DNA replication"/>
    <property type="evidence" value="ECO:0007669"/>
    <property type="project" value="UniProtKB-KW"/>
</dbReference>
<dbReference type="CDD" id="cd21994">
    <property type="entry name" value="HMG-box_SSRP1-like"/>
    <property type="match status" value="1"/>
</dbReference>
<keyword evidence="10 14" id="KW-0234">DNA repair</keyword>
<evidence type="ECO:0000313" key="17">
    <source>
        <dbReference type="Ensembl" id="ENSONIP00000064048.1"/>
    </source>
</evidence>
<dbReference type="AlphaFoldDB" id="A0A669DU47"/>
<dbReference type="GO" id="GO:0031491">
    <property type="term" value="F:nucleosome binding"/>
    <property type="evidence" value="ECO:0007669"/>
    <property type="project" value="TreeGrafter"/>
</dbReference>
<dbReference type="PANTHER" id="PTHR45849">
    <property type="entry name" value="FACT COMPLEX SUBUNIT SSRP1"/>
    <property type="match status" value="1"/>
</dbReference>
<comment type="similarity">
    <text evidence="2 14">Belongs to the SSRP1 family.</text>
</comment>
<dbReference type="Ensembl" id="ENSONIT00000051228.1">
    <property type="protein sequence ID" value="ENSONIP00000064048.1"/>
    <property type="gene ID" value="ENSONIG00000005118.2"/>
</dbReference>
<keyword evidence="6 14" id="KW-0227">DNA damage</keyword>
<dbReference type="Gene3D" id="2.30.29.150">
    <property type="match status" value="1"/>
</dbReference>
<evidence type="ECO:0000259" key="16">
    <source>
        <dbReference type="PROSITE" id="PS50118"/>
    </source>
</evidence>
<dbReference type="InterPro" id="IPR048993">
    <property type="entry name" value="SSRP1-like_PH1"/>
</dbReference>
<feature type="compositionally biased region" description="Basic and acidic residues" evidence="15">
    <location>
        <begin position="614"/>
        <end position="634"/>
    </location>
</feature>
<feature type="compositionally biased region" description="Basic and acidic residues" evidence="15">
    <location>
        <begin position="595"/>
        <end position="607"/>
    </location>
</feature>
<evidence type="ECO:0000256" key="10">
    <source>
        <dbReference type="ARBA" id="ARBA00023204"/>
    </source>
</evidence>
<accession>A0A669DU47</accession>
<dbReference type="InterPro" id="IPR011993">
    <property type="entry name" value="PH-like_dom_sf"/>
</dbReference>
<dbReference type="SUPFAM" id="SSF47095">
    <property type="entry name" value="HMG-box"/>
    <property type="match status" value="1"/>
</dbReference>
<dbReference type="CDD" id="cd13230">
    <property type="entry name" value="PH1_SSRP1-like"/>
    <property type="match status" value="1"/>
</dbReference>
<feature type="DNA-binding region" description="HMG box" evidence="13">
    <location>
        <begin position="518"/>
        <end position="586"/>
    </location>
</feature>
<dbReference type="GO" id="GO:0006281">
    <property type="term" value="P:DNA repair"/>
    <property type="evidence" value="ECO:0007669"/>
    <property type="project" value="UniProtKB-KW"/>
</dbReference>
<evidence type="ECO:0000256" key="9">
    <source>
        <dbReference type="ARBA" id="ARBA00023163"/>
    </source>
</evidence>
<dbReference type="GO" id="GO:0003677">
    <property type="term" value="F:DNA binding"/>
    <property type="evidence" value="ECO:0007669"/>
    <property type="project" value="UniProtKB-UniRule"/>
</dbReference>
<evidence type="ECO:0000313" key="18">
    <source>
        <dbReference type="Proteomes" id="UP000005207"/>
    </source>
</evidence>
<dbReference type="Gene3D" id="2.30.29.220">
    <property type="entry name" value="Structure-specific recognition protein (SSRP1)"/>
    <property type="match status" value="1"/>
</dbReference>
<dbReference type="GeneTree" id="ENSGT00940000157117"/>
<dbReference type="InterPro" id="IPR038167">
    <property type="entry name" value="SSRP1_sf"/>
</dbReference>
<feature type="compositionally biased region" description="Basic and acidic residues" evidence="15">
    <location>
        <begin position="548"/>
        <end position="587"/>
    </location>
</feature>
<evidence type="ECO:0000256" key="4">
    <source>
        <dbReference type="ARBA" id="ARBA00022454"/>
    </source>
</evidence>
<keyword evidence="7 14" id="KW-0805">Transcription regulation</keyword>
<evidence type="ECO:0000256" key="13">
    <source>
        <dbReference type="PROSITE-ProRule" id="PRU00267"/>
    </source>
</evidence>
<dbReference type="GO" id="GO:0035101">
    <property type="term" value="C:FACT complex"/>
    <property type="evidence" value="ECO:0007669"/>
    <property type="project" value="TreeGrafter"/>
</dbReference>
<dbReference type="PANTHER" id="PTHR45849:SF1">
    <property type="entry name" value="FACT COMPLEX SUBUNIT SSRP1"/>
    <property type="match status" value="1"/>
</dbReference>